<feature type="region of interest" description="Disordered" evidence="1">
    <location>
        <begin position="127"/>
        <end position="157"/>
    </location>
</feature>
<reference evidence="2" key="1">
    <citation type="submission" date="2021-01" db="EMBL/GenBank/DDBJ databases">
        <authorList>
            <consortium name="Genoscope - CEA"/>
            <person name="William W."/>
        </authorList>
    </citation>
    <scope>NUCLEOTIDE SEQUENCE</scope>
</reference>
<evidence type="ECO:0000313" key="2">
    <source>
        <dbReference type="EMBL" id="CAD8173838.1"/>
    </source>
</evidence>
<protein>
    <submittedName>
        <fullName evidence="2">Uncharacterized protein</fullName>
    </submittedName>
</protein>
<dbReference type="OrthoDB" id="10395391at2759"/>
<feature type="compositionally biased region" description="Low complexity" evidence="1">
    <location>
        <begin position="19"/>
        <end position="39"/>
    </location>
</feature>
<name>A0A8S1V8H6_PAROT</name>
<dbReference type="EMBL" id="CAJJDP010000061">
    <property type="protein sequence ID" value="CAD8173838.1"/>
    <property type="molecule type" value="Genomic_DNA"/>
</dbReference>
<dbReference type="AlphaFoldDB" id="A0A8S1V8H6"/>
<gene>
    <name evidence="2" type="ORF">POCTA_138.1.T0620239</name>
</gene>
<dbReference type="Proteomes" id="UP000683925">
    <property type="component" value="Unassembled WGS sequence"/>
</dbReference>
<accession>A0A8S1V8H6</accession>
<feature type="region of interest" description="Disordered" evidence="1">
    <location>
        <begin position="1"/>
        <end position="39"/>
    </location>
</feature>
<evidence type="ECO:0000256" key="1">
    <source>
        <dbReference type="SAM" id="MobiDB-lite"/>
    </source>
</evidence>
<proteinExistence type="predicted"/>
<keyword evidence="3" id="KW-1185">Reference proteome</keyword>
<sequence length="239" mass="28026">MDYENLLQKYPTSSYAKTQRSSSVNQNSQKQESSQQIKPQTLLKKLEEILQQRQQQLNQEKSKKKKNTQHKGEYTERISEKKNVQKLLENQKWKADLQNFVTEKKERKSAYPNLMSLQPSTQNLFDMFSQDSNSRNPTTTARSKKGEGSPKKGRANSIMEGCNLNERDKGTLIKLNQQLQIQNNHLNEQLKFEQSQNTKLSLQMISMNDQITLLTKYYLFLFRVIKRELETSRVSRQGE</sequence>
<feature type="compositionally biased region" description="Polar residues" evidence="1">
    <location>
        <begin position="127"/>
        <end position="141"/>
    </location>
</feature>
<organism evidence="2 3">
    <name type="scientific">Paramecium octaurelia</name>
    <dbReference type="NCBI Taxonomy" id="43137"/>
    <lineage>
        <taxon>Eukaryota</taxon>
        <taxon>Sar</taxon>
        <taxon>Alveolata</taxon>
        <taxon>Ciliophora</taxon>
        <taxon>Intramacronucleata</taxon>
        <taxon>Oligohymenophorea</taxon>
        <taxon>Peniculida</taxon>
        <taxon>Parameciidae</taxon>
        <taxon>Paramecium</taxon>
    </lineage>
</organism>
<evidence type="ECO:0000313" key="3">
    <source>
        <dbReference type="Proteomes" id="UP000683925"/>
    </source>
</evidence>
<comment type="caution">
    <text evidence="2">The sequence shown here is derived from an EMBL/GenBank/DDBJ whole genome shotgun (WGS) entry which is preliminary data.</text>
</comment>
<feature type="region of interest" description="Disordered" evidence="1">
    <location>
        <begin position="53"/>
        <end position="78"/>
    </location>
</feature>